<feature type="compositionally biased region" description="Low complexity" evidence="1">
    <location>
        <begin position="315"/>
        <end position="337"/>
    </location>
</feature>
<feature type="compositionally biased region" description="Basic and acidic residues" evidence="1">
    <location>
        <begin position="529"/>
        <end position="538"/>
    </location>
</feature>
<evidence type="ECO:0000313" key="3">
    <source>
        <dbReference type="EMBL" id="PBK90946.1"/>
    </source>
</evidence>
<dbReference type="OrthoDB" id="3014385at2759"/>
<dbReference type="AlphaFoldDB" id="A0A2H3DU19"/>
<feature type="compositionally biased region" description="Polar residues" evidence="1">
    <location>
        <begin position="680"/>
        <end position="689"/>
    </location>
</feature>
<feature type="compositionally biased region" description="Low complexity" evidence="1">
    <location>
        <begin position="362"/>
        <end position="374"/>
    </location>
</feature>
<evidence type="ECO:0000313" key="4">
    <source>
        <dbReference type="Proteomes" id="UP000217790"/>
    </source>
</evidence>
<protein>
    <submittedName>
        <fullName evidence="3">Uncharacterized protein</fullName>
    </submittedName>
</protein>
<reference evidence="4" key="1">
    <citation type="journal article" date="2017" name="Nat. Ecol. Evol.">
        <title>Genome expansion and lineage-specific genetic innovations in the forest pathogenic fungi Armillaria.</title>
        <authorList>
            <person name="Sipos G."/>
            <person name="Prasanna A.N."/>
            <person name="Walter M.C."/>
            <person name="O'Connor E."/>
            <person name="Balint B."/>
            <person name="Krizsan K."/>
            <person name="Kiss B."/>
            <person name="Hess J."/>
            <person name="Varga T."/>
            <person name="Slot J."/>
            <person name="Riley R."/>
            <person name="Boka B."/>
            <person name="Rigling D."/>
            <person name="Barry K."/>
            <person name="Lee J."/>
            <person name="Mihaltcheva S."/>
            <person name="LaButti K."/>
            <person name="Lipzen A."/>
            <person name="Waldron R."/>
            <person name="Moloney N.M."/>
            <person name="Sperisen C."/>
            <person name="Kredics L."/>
            <person name="Vagvoelgyi C."/>
            <person name="Patrignani A."/>
            <person name="Fitzpatrick D."/>
            <person name="Nagy I."/>
            <person name="Doyle S."/>
            <person name="Anderson J.B."/>
            <person name="Grigoriev I.V."/>
            <person name="Gueldener U."/>
            <person name="Muensterkoetter M."/>
            <person name="Nagy L.G."/>
        </authorList>
    </citation>
    <scope>NUCLEOTIDE SEQUENCE [LARGE SCALE GENOMIC DNA]</scope>
    <source>
        <strain evidence="4">Ar21-2</strain>
    </source>
</reference>
<feature type="compositionally biased region" description="Basic and acidic residues" evidence="1">
    <location>
        <begin position="667"/>
        <end position="676"/>
    </location>
</feature>
<evidence type="ECO:0000256" key="1">
    <source>
        <dbReference type="SAM" id="MobiDB-lite"/>
    </source>
</evidence>
<evidence type="ECO:0000256" key="2">
    <source>
        <dbReference type="SAM" id="Phobius"/>
    </source>
</evidence>
<dbReference type="Proteomes" id="UP000217790">
    <property type="component" value="Unassembled WGS sequence"/>
</dbReference>
<proteinExistence type="predicted"/>
<keyword evidence="2" id="KW-0472">Membrane</keyword>
<gene>
    <name evidence="3" type="ORF">ARMGADRAFT_1166605</name>
</gene>
<dbReference type="OMA" id="GSRWSAY"/>
<feature type="compositionally biased region" description="Polar residues" evidence="1">
    <location>
        <begin position="446"/>
        <end position="462"/>
    </location>
</feature>
<name>A0A2H3DU19_ARMGA</name>
<accession>A0A2H3DU19</accession>
<feature type="region of interest" description="Disordered" evidence="1">
    <location>
        <begin position="1"/>
        <end position="59"/>
    </location>
</feature>
<sequence>MPAINRRCGSGSAKSSNRVVSPQIPKDPLYENPESTDQMKGSSMIGSNSMSRSALPRRRRADANMGSLADHGSLLQGTSCATYRGVSNLEDWDIYYPYFESGAEVLLSSDTTAGRTVSLSLMDSLLPGPYVSQHPPTHLNPGADADFARYSNAERQYHEIAYIPIAHRCLEQEARMILPGSTLPSASNVGNVDWSEVESSSSLFGERNECSMRTADFSASLYALPKIRVYKSASSQSALASPLHIRIRIRDDPNPTNDNAIDSLMSSFYSALSSLSPEPSASKRMADALSLIETSMDTTPTPAQETSVAETQYSQTMTPDPQNDPQTPSPTQTQTSDAQVEQPTTLSPTESASQDFIEDAVSTSLDSPSTSSESSDLEESYTESPRPTLAQDTASSIDGLFSSSSTVPTPTNQIHLGPSLAVIATSTSSTDQRVELGTMSPAATPDLSSQVPVGPSHTQTPLTSTKHYPIPIRQLLVIGSVFFGFIAITLLIYLVLSRPSIKEWLDEARGIKEGKTVRWDCVDRDSLAEEKEEGKRESSFSFNVTPPTPAVPPTAKLTPALKSLWLTLPSQTSPSNDTARTSLAVADINGGFSGSRWSAYSSACTSSARSSCSSGSWYGDDESMPEVRKSVPLLSPEEFFTLPSEYSESRNSRRSSAPVDYRASKIVGKDGDEGGRRRSNSVGVLTGLS</sequence>
<feature type="compositionally biased region" description="Polar residues" evidence="1">
    <location>
        <begin position="296"/>
        <end position="314"/>
    </location>
</feature>
<feature type="region of interest" description="Disordered" evidence="1">
    <location>
        <begin position="644"/>
        <end position="689"/>
    </location>
</feature>
<feature type="region of interest" description="Disordered" evidence="1">
    <location>
        <begin position="296"/>
        <end position="391"/>
    </location>
</feature>
<feature type="region of interest" description="Disordered" evidence="1">
    <location>
        <begin position="529"/>
        <end position="552"/>
    </location>
</feature>
<keyword evidence="2" id="KW-1133">Transmembrane helix</keyword>
<feature type="transmembrane region" description="Helical" evidence="2">
    <location>
        <begin position="475"/>
        <end position="496"/>
    </location>
</feature>
<organism evidence="3 4">
    <name type="scientific">Armillaria gallica</name>
    <name type="common">Bulbous honey fungus</name>
    <name type="synonym">Armillaria bulbosa</name>
    <dbReference type="NCBI Taxonomy" id="47427"/>
    <lineage>
        <taxon>Eukaryota</taxon>
        <taxon>Fungi</taxon>
        <taxon>Dikarya</taxon>
        <taxon>Basidiomycota</taxon>
        <taxon>Agaricomycotina</taxon>
        <taxon>Agaricomycetes</taxon>
        <taxon>Agaricomycetidae</taxon>
        <taxon>Agaricales</taxon>
        <taxon>Marasmiineae</taxon>
        <taxon>Physalacriaceae</taxon>
        <taxon>Armillaria</taxon>
    </lineage>
</organism>
<feature type="compositionally biased region" description="Low complexity" evidence="1">
    <location>
        <begin position="41"/>
        <end position="53"/>
    </location>
</feature>
<keyword evidence="4" id="KW-1185">Reference proteome</keyword>
<feature type="compositionally biased region" description="Polar residues" evidence="1">
    <location>
        <begin position="338"/>
        <end position="354"/>
    </location>
</feature>
<dbReference type="InParanoid" id="A0A2H3DU19"/>
<feature type="region of interest" description="Disordered" evidence="1">
    <location>
        <begin position="440"/>
        <end position="462"/>
    </location>
</feature>
<keyword evidence="2" id="KW-0812">Transmembrane</keyword>
<dbReference type="EMBL" id="KZ293663">
    <property type="protein sequence ID" value="PBK90946.1"/>
    <property type="molecule type" value="Genomic_DNA"/>
</dbReference>